<evidence type="ECO:0000313" key="1">
    <source>
        <dbReference type="EMBL" id="KAH3768762.1"/>
    </source>
</evidence>
<keyword evidence="2" id="KW-1185">Reference proteome</keyword>
<organism evidence="1 2">
    <name type="scientific">Dreissena polymorpha</name>
    <name type="common">Zebra mussel</name>
    <name type="synonym">Mytilus polymorpha</name>
    <dbReference type="NCBI Taxonomy" id="45954"/>
    <lineage>
        <taxon>Eukaryota</taxon>
        <taxon>Metazoa</taxon>
        <taxon>Spiralia</taxon>
        <taxon>Lophotrochozoa</taxon>
        <taxon>Mollusca</taxon>
        <taxon>Bivalvia</taxon>
        <taxon>Autobranchia</taxon>
        <taxon>Heteroconchia</taxon>
        <taxon>Euheterodonta</taxon>
        <taxon>Imparidentia</taxon>
        <taxon>Neoheterodontei</taxon>
        <taxon>Myida</taxon>
        <taxon>Dreissenoidea</taxon>
        <taxon>Dreissenidae</taxon>
        <taxon>Dreissena</taxon>
    </lineage>
</organism>
<reference evidence="1" key="2">
    <citation type="submission" date="2020-11" db="EMBL/GenBank/DDBJ databases">
        <authorList>
            <person name="McCartney M.A."/>
            <person name="Auch B."/>
            <person name="Kono T."/>
            <person name="Mallez S."/>
            <person name="Becker A."/>
            <person name="Gohl D.M."/>
            <person name="Silverstein K.A.T."/>
            <person name="Koren S."/>
            <person name="Bechman K.B."/>
            <person name="Herman A."/>
            <person name="Abrahante J.E."/>
            <person name="Garbe J."/>
        </authorList>
    </citation>
    <scope>NUCLEOTIDE SEQUENCE</scope>
    <source>
        <strain evidence="1">Duluth1</strain>
        <tissue evidence="1">Whole animal</tissue>
    </source>
</reference>
<protein>
    <submittedName>
        <fullName evidence="1">Uncharacterized protein</fullName>
    </submittedName>
</protein>
<gene>
    <name evidence="1" type="ORF">DPMN_169979</name>
</gene>
<evidence type="ECO:0000313" key="2">
    <source>
        <dbReference type="Proteomes" id="UP000828390"/>
    </source>
</evidence>
<sequence>MALEPKRPSGRYVGSGPIIDVRPSSAVCYCLNTIYTMHGMKWDAFDPHIPTDEENKMC</sequence>
<dbReference type="EMBL" id="JAIWYP010000009">
    <property type="protein sequence ID" value="KAH3768762.1"/>
    <property type="molecule type" value="Genomic_DNA"/>
</dbReference>
<accession>A0A9D4DVD2</accession>
<proteinExistence type="predicted"/>
<dbReference type="AlphaFoldDB" id="A0A9D4DVD2"/>
<reference evidence="1" key="1">
    <citation type="journal article" date="2019" name="bioRxiv">
        <title>The Genome of the Zebra Mussel, Dreissena polymorpha: A Resource for Invasive Species Research.</title>
        <authorList>
            <person name="McCartney M.A."/>
            <person name="Auch B."/>
            <person name="Kono T."/>
            <person name="Mallez S."/>
            <person name="Zhang Y."/>
            <person name="Obille A."/>
            <person name="Becker A."/>
            <person name="Abrahante J.E."/>
            <person name="Garbe J."/>
            <person name="Badalamenti J.P."/>
            <person name="Herman A."/>
            <person name="Mangelson H."/>
            <person name="Liachko I."/>
            <person name="Sullivan S."/>
            <person name="Sone E.D."/>
            <person name="Koren S."/>
            <person name="Silverstein K.A.T."/>
            <person name="Beckman K.B."/>
            <person name="Gohl D.M."/>
        </authorList>
    </citation>
    <scope>NUCLEOTIDE SEQUENCE</scope>
    <source>
        <strain evidence="1">Duluth1</strain>
        <tissue evidence="1">Whole animal</tissue>
    </source>
</reference>
<name>A0A9D4DVD2_DREPO</name>
<comment type="caution">
    <text evidence="1">The sequence shown here is derived from an EMBL/GenBank/DDBJ whole genome shotgun (WGS) entry which is preliminary data.</text>
</comment>
<dbReference type="Proteomes" id="UP000828390">
    <property type="component" value="Unassembled WGS sequence"/>
</dbReference>